<sequence>MPVNVEFTERDKKLLGMVEKLSMIKVENFLIFMIQKLLFKTNRLVKKTHNVRKLKWDIMLGSKGIEYVRSSGKSLWKRLKRTDMGRSRLQCR</sequence>
<organism evidence="1 2">
    <name type="scientific">Thermoanaerobacter uzonensis DSM 18761</name>
    <dbReference type="NCBI Taxonomy" id="1123369"/>
    <lineage>
        <taxon>Bacteria</taxon>
        <taxon>Bacillati</taxon>
        <taxon>Bacillota</taxon>
        <taxon>Clostridia</taxon>
        <taxon>Thermoanaerobacterales</taxon>
        <taxon>Thermoanaerobacteraceae</taxon>
        <taxon>Thermoanaerobacter</taxon>
    </lineage>
</organism>
<protein>
    <submittedName>
        <fullName evidence="1">Uncharacterized protein</fullName>
    </submittedName>
</protein>
<evidence type="ECO:0000313" key="2">
    <source>
        <dbReference type="Proteomes" id="UP000184127"/>
    </source>
</evidence>
<dbReference type="AlphaFoldDB" id="A0A1M4SZY8"/>
<keyword evidence="2" id="KW-1185">Reference proteome</keyword>
<dbReference type="Proteomes" id="UP000184127">
    <property type="component" value="Unassembled WGS sequence"/>
</dbReference>
<name>A0A1M4SZY8_9THEO</name>
<gene>
    <name evidence="1" type="ORF">SAMN02745195_00328</name>
</gene>
<evidence type="ECO:0000313" key="1">
    <source>
        <dbReference type="EMBL" id="SHE37754.1"/>
    </source>
</evidence>
<reference evidence="2" key="1">
    <citation type="submission" date="2016-11" db="EMBL/GenBank/DDBJ databases">
        <authorList>
            <person name="Varghese N."/>
            <person name="Submissions S."/>
        </authorList>
    </citation>
    <scope>NUCLEOTIDE SEQUENCE [LARGE SCALE GENOMIC DNA]</scope>
    <source>
        <strain evidence="2">DSM 18761</strain>
    </source>
</reference>
<accession>A0A1M4SZY8</accession>
<proteinExistence type="predicted"/>
<dbReference type="EMBL" id="FQUR01000006">
    <property type="protein sequence ID" value="SHE37754.1"/>
    <property type="molecule type" value="Genomic_DNA"/>
</dbReference>
<dbReference type="RefSeq" id="WP_072966884.1">
    <property type="nucleotide sequence ID" value="NZ_FQUR01000006.1"/>
</dbReference>